<protein>
    <submittedName>
        <fullName evidence="1">Uncharacterized protein</fullName>
    </submittedName>
</protein>
<dbReference type="Proteomes" id="UP000297245">
    <property type="component" value="Unassembled WGS sequence"/>
</dbReference>
<evidence type="ECO:0000313" key="1">
    <source>
        <dbReference type="EMBL" id="THU87447.1"/>
    </source>
</evidence>
<evidence type="ECO:0000313" key="2">
    <source>
        <dbReference type="Proteomes" id="UP000297245"/>
    </source>
</evidence>
<sequence>MVSSWRSIPEKEGILLEHGWTQFHYDVTNWGGSFSSYVQLPETLDTNLMSAWSFQGMFVANATGGETSDLEKYGVITEVKISLMPDIGTEVLHPNIIPKNIFMFIAPVSLKQCLESGSTEVSWGEHEEDYYFWSFDPDGVNRISQRVCDLIGLPRYRVEIKSLELSCPNYQFQAIQQVQKFFGYDPSTQDFAKACGLPLIEKN</sequence>
<accession>A0A4S8LEQ2</accession>
<proteinExistence type="predicted"/>
<keyword evidence="2" id="KW-1185">Reference proteome</keyword>
<reference evidence="1 2" key="1">
    <citation type="journal article" date="2019" name="Nat. Ecol. Evol.">
        <title>Megaphylogeny resolves global patterns of mushroom evolution.</title>
        <authorList>
            <person name="Varga T."/>
            <person name="Krizsan K."/>
            <person name="Foldi C."/>
            <person name="Dima B."/>
            <person name="Sanchez-Garcia M."/>
            <person name="Sanchez-Ramirez S."/>
            <person name="Szollosi G.J."/>
            <person name="Szarkandi J.G."/>
            <person name="Papp V."/>
            <person name="Albert L."/>
            <person name="Andreopoulos W."/>
            <person name="Angelini C."/>
            <person name="Antonin V."/>
            <person name="Barry K.W."/>
            <person name="Bougher N.L."/>
            <person name="Buchanan P."/>
            <person name="Buyck B."/>
            <person name="Bense V."/>
            <person name="Catcheside P."/>
            <person name="Chovatia M."/>
            <person name="Cooper J."/>
            <person name="Damon W."/>
            <person name="Desjardin D."/>
            <person name="Finy P."/>
            <person name="Geml J."/>
            <person name="Haridas S."/>
            <person name="Hughes K."/>
            <person name="Justo A."/>
            <person name="Karasinski D."/>
            <person name="Kautmanova I."/>
            <person name="Kiss B."/>
            <person name="Kocsube S."/>
            <person name="Kotiranta H."/>
            <person name="LaButti K.M."/>
            <person name="Lechner B.E."/>
            <person name="Liimatainen K."/>
            <person name="Lipzen A."/>
            <person name="Lukacs Z."/>
            <person name="Mihaltcheva S."/>
            <person name="Morgado L.N."/>
            <person name="Niskanen T."/>
            <person name="Noordeloos M.E."/>
            <person name="Ohm R.A."/>
            <person name="Ortiz-Santana B."/>
            <person name="Ovrebo C."/>
            <person name="Racz N."/>
            <person name="Riley R."/>
            <person name="Savchenko A."/>
            <person name="Shiryaev A."/>
            <person name="Soop K."/>
            <person name="Spirin V."/>
            <person name="Szebenyi C."/>
            <person name="Tomsovsky M."/>
            <person name="Tulloss R.E."/>
            <person name="Uehling J."/>
            <person name="Grigoriev I.V."/>
            <person name="Vagvolgyi C."/>
            <person name="Papp T."/>
            <person name="Martin F.M."/>
            <person name="Miettinen O."/>
            <person name="Hibbett D.S."/>
            <person name="Nagy L.G."/>
        </authorList>
    </citation>
    <scope>NUCLEOTIDE SEQUENCE [LARGE SCALE GENOMIC DNA]</scope>
    <source>
        <strain evidence="1 2">CBS 962.96</strain>
    </source>
</reference>
<dbReference type="AlphaFoldDB" id="A0A4S8LEQ2"/>
<dbReference type="OrthoDB" id="2962647at2759"/>
<name>A0A4S8LEQ2_DENBC</name>
<organism evidence="1 2">
    <name type="scientific">Dendrothele bispora (strain CBS 962.96)</name>
    <dbReference type="NCBI Taxonomy" id="1314807"/>
    <lineage>
        <taxon>Eukaryota</taxon>
        <taxon>Fungi</taxon>
        <taxon>Dikarya</taxon>
        <taxon>Basidiomycota</taxon>
        <taxon>Agaricomycotina</taxon>
        <taxon>Agaricomycetes</taxon>
        <taxon>Agaricomycetidae</taxon>
        <taxon>Agaricales</taxon>
        <taxon>Agaricales incertae sedis</taxon>
        <taxon>Dendrothele</taxon>
    </lineage>
</organism>
<gene>
    <name evidence="1" type="ORF">K435DRAFT_341914</name>
</gene>
<dbReference type="EMBL" id="ML179449">
    <property type="protein sequence ID" value="THU87447.1"/>
    <property type="molecule type" value="Genomic_DNA"/>
</dbReference>